<accession>A0A1P8UJE5</accession>
<dbReference type="GO" id="GO:0016020">
    <property type="term" value="C:membrane"/>
    <property type="evidence" value="ECO:0007669"/>
    <property type="project" value="TreeGrafter"/>
</dbReference>
<comment type="cofactor">
    <cofactor evidence="1">
        <name>FMN</name>
        <dbReference type="ChEBI" id="CHEBI:58210"/>
    </cofactor>
</comment>
<dbReference type="PROSITE" id="PS00201">
    <property type="entry name" value="FLAVODOXIN"/>
    <property type="match status" value="1"/>
</dbReference>
<evidence type="ECO:0000256" key="3">
    <source>
        <dbReference type="ARBA" id="ARBA00022630"/>
    </source>
</evidence>
<evidence type="ECO:0000313" key="6">
    <source>
        <dbReference type="EMBL" id="APZ43922.1"/>
    </source>
</evidence>
<dbReference type="SUPFAM" id="SSF52218">
    <property type="entry name" value="Flavoproteins"/>
    <property type="match status" value="1"/>
</dbReference>
<dbReference type="PANTHER" id="PTHR30546:SF23">
    <property type="entry name" value="FLAVOPROTEIN-LIKE PROTEIN YCP4-RELATED"/>
    <property type="match status" value="1"/>
</dbReference>
<feature type="domain" description="Flavodoxin-like" evidence="5">
    <location>
        <begin position="4"/>
        <end position="189"/>
    </location>
</feature>
<evidence type="ECO:0000256" key="1">
    <source>
        <dbReference type="ARBA" id="ARBA00001917"/>
    </source>
</evidence>
<dbReference type="PROSITE" id="PS50902">
    <property type="entry name" value="FLAVODOXIN_LIKE"/>
    <property type="match status" value="1"/>
</dbReference>
<dbReference type="KEGG" id="afy:BW247_13165"/>
<sequence length="196" mass="20721">MSEVLVLYYSRRGATAEMARRIARGIEEIGGVEARLRTVPAVSATCEAVADSVPDSGAPYASLDDLRTCSALILGSPTRFGNMAAPLKHFLDHTAPLWLSGALAGKPAAVFTSTGSLHGGQESTLLSMMLPLLHHGMLLMGLPFTETALLATRTGGTPYGPSHFAGTDDSMPLDEDEIQLCRALGRRVAETVKRLG</sequence>
<dbReference type="GO" id="GO:0009055">
    <property type="term" value="F:electron transfer activity"/>
    <property type="evidence" value="ECO:0007669"/>
    <property type="project" value="InterPro"/>
</dbReference>
<dbReference type="Gene3D" id="3.40.50.360">
    <property type="match status" value="1"/>
</dbReference>
<organism evidence="6 7">
    <name type="scientific">Acidihalobacter ferrooxydans</name>
    <dbReference type="NCBI Taxonomy" id="1765967"/>
    <lineage>
        <taxon>Bacteria</taxon>
        <taxon>Pseudomonadati</taxon>
        <taxon>Pseudomonadota</taxon>
        <taxon>Gammaproteobacteria</taxon>
        <taxon>Chromatiales</taxon>
        <taxon>Ectothiorhodospiraceae</taxon>
        <taxon>Acidihalobacter</taxon>
    </lineage>
</organism>
<dbReference type="PANTHER" id="PTHR30546">
    <property type="entry name" value="FLAVODOXIN-RELATED PROTEIN WRBA-RELATED"/>
    <property type="match status" value="1"/>
</dbReference>
<dbReference type="InterPro" id="IPR029039">
    <property type="entry name" value="Flavoprotein-like_sf"/>
</dbReference>
<dbReference type="EMBL" id="CP019434">
    <property type="protein sequence ID" value="APZ43922.1"/>
    <property type="molecule type" value="Genomic_DNA"/>
</dbReference>
<dbReference type="AlphaFoldDB" id="A0A1P8UJE5"/>
<dbReference type="NCBIfam" id="TIGR01755">
    <property type="entry name" value="flav_wrbA"/>
    <property type="match status" value="1"/>
</dbReference>
<dbReference type="GO" id="GO:0003955">
    <property type="term" value="F:NAD(P)H dehydrogenase (quinone) activity"/>
    <property type="evidence" value="ECO:0007669"/>
    <property type="project" value="InterPro"/>
</dbReference>
<protein>
    <submittedName>
        <fullName evidence="6">NAD(P)H:quinone oxidoreductase, type IV</fullName>
    </submittedName>
</protein>
<evidence type="ECO:0000259" key="5">
    <source>
        <dbReference type="PROSITE" id="PS50902"/>
    </source>
</evidence>
<evidence type="ECO:0000256" key="2">
    <source>
        <dbReference type="ARBA" id="ARBA00006961"/>
    </source>
</evidence>
<dbReference type="NCBIfam" id="NF002999">
    <property type="entry name" value="PRK03767.1"/>
    <property type="match status" value="1"/>
</dbReference>
<reference evidence="6 7" key="1">
    <citation type="submission" date="2017-01" db="EMBL/GenBank/DDBJ databases">
        <title>Draft sequence of Acidihalobacter ferrooxidans strain DSM 14175 (strain V8).</title>
        <authorList>
            <person name="Khaleque H.N."/>
            <person name="Ramsay J.P."/>
            <person name="Murphy R.J.T."/>
            <person name="Kaksonen A.H."/>
            <person name="Boxall N.J."/>
            <person name="Watkin E.L.J."/>
        </authorList>
    </citation>
    <scope>NUCLEOTIDE SEQUENCE [LARGE SCALE GENOMIC DNA]</scope>
    <source>
        <strain evidence="6 7">V8</strain>
    </source>
</reference>
<dbReference type="InterPro" id="IPR001226">
    <property type="entry name" value="Flavodoxin_CS"/>
</dbReference>
<evidence type="ECO:0000313" key="7">
    <source>
        <dbReference type="Proteomes" id="UP000243807"/>
    </source>
</evidence>
<keyword evidence="4" id="KW-0288">FMN</keyword>
<evidence type="ECO:0000256" key="4">
    <source>
        <dbReference type="ARBA" id="ARBA00022643"/>
    </source>
</evidence>
<keyword evidence="7" id="KW-1185">Reference proteome</keyword>
<comment type="similarity">
    <text evidence="2">Belongs to the WrbA family.</text>
</comment>
<dbReference type="InterPro" id="IPR010089">
    <property type="entry name" value="Flavoprotein_WrbA-like"/>
</dbReference>
<dbReference type="Pfam" id="PF03358">
    <property type="entry name" value="FMN_red"/>
    <property type="match status" value="1"/>
</dbReference>
<dbReference type="Proteomes" id="UP000243807">
    <property type="component" value="Chromosome"/>
</dbReference>
<dbReference type="STRING" id="1765967.BW247_13165"/>
<dbReference type="OrthoDB" id="9801479at2"/>
<keyword evidence="3" id="KW-0285">Flavoprotein</keyword>
<proteinExistence type="inferred from homology"/>
<dbReference type="FunFam" id="3.40.50.360:FF:000001">
    <property type="entry name" value="NAD(P)H dehydrogenase (Quinone) FQR1-like"/>
    <property type="match status" value="1"/>
</dbReference>
<dbReference type="GO" id="GO:0010181">
    <property type="term" value="F:FMN binding"/>
    <property type="evidence" value="ECO:0007669"/>
    <property type="project" value="InterPro"/>
</dbReference>
<gene>
    <name evidence="6" type="ORF">BW247_13165</name>
</gene>
<name>A0A1P8UJE5_9GAMM</name>
<dbReference type="RefSeq" id="WP_076837546.1">
    <property type="nucleotide sequence ID" value="NZ_CP019434.1"/>
</dbReference>
<dbReference type="InterPro" id="IPR008254">
    <property type="entry name" value="Flavodoxin/NO_synth"/>
</dbReference>
<dbReference type="InterPro" id="IPR005025">
    <property type="entry name" value="FMN_Rdtase-like_dom"/>
</dbReference>